<dbReference type="Proteomes" id="UP000190130">
    <property type="component" value="Unassembled WGS sequence"/>
</dbReference>
<accession>A0A1T5FK70</accession>
<organism evidence="2 3">
    <name type="scientific">Bosea thiooxidans</name>
    <dbReference type="NCBI Taxonomy" id="53254"/>
    <lineage>
        <taxon>Bacteria</taxon>
        <taxon>Pseudomonadati</taxon>
        <taxon>Pseudomonadota</taxon>
        <taxon>Alphaproteobacteria</taxon>
        <taxon>Hyphomicrobiales</taxon>
        <taxon>Boseaceae</taxon>
        <taxon>Bosea</taxon>
    </lineage>
</organism>
<protein>
    <submittedName>
        <fullName evidence="2">Uncharacterized protein</fullName>
    </submittedName>
</protein>
<keyword evidence="1" id="KW-0175">Coiled coil</keyword>
<dbReference type="AlphaFoldDB" id="A0A1T5FK70"/>
<evidence type="ECO:0000313" key="3">
    <source>
        <dbReference type="Proteomes" id="UP000190130"/>
    </source>
</evidence>
<dbReference type="EMBL" id="FUYX01000009">
    <property type="protein sequence ID" value="SKB96591.1"/>
    <property type="molecule type" value="Genomic_DNA"/>
</dbReference>
<name>A0A1T5FK70_9HYPH</name>
<feature type="coiled-coil region" evidence="1">
    <location>
        <begin position="166"/>
        <end position="193"/>
    </location>
</feature>
<evidence type="ECO:0000313" key="2">
    <source>
        <dbReference type="EMBL" id="SKB96591.1"/>
    </source>
</evidence>
<reference evidence="2 3" key="1">
    <citation type="submission" date="2017-02" db="EMBL/GenBank/DDBJ databases">
        <authorList>
            <person name="Peterson S.W."/>
        </authorList>
    </citation>
    <scope>NUCLEOTIDE SEQUENCE [LARGE SCALE GENOMIC DNA]</scope>
    <source>
        <strain evidence="2 3">DSM 9653</strain>
    </source>
</reference>
<dbReference type="OrthoDB" id="7595073at2"/>
<dbReference type="RefSeq" id="WP_139384430.1">
    <property type="nucleotide sequence ID" value="NZ_FUYX01000009.1"/>
</dbReference>
<proteinExistence type="predicted"/>
<gene>
    <name evidence="2" type="ORF">SAMN05660750_03294</name>
</gene>
<evidence type="ECO:0000256" key="1">
    <source>
        <dbReference type="SAM" id="Coils"/>
    </source>
</evidence>
<sequence>MFDRASLVERTARESDPQTIAKQAVLDALSAKDRELAEARATKDGAYAERNQCVALIAKFAWAHGCRVGIAKTAIEGWDEAWHGCVYIDLPTGQVSWHYHDSDAHLFDFLAPYQGEWDGHSTPEKYARVNAAYPIRPTVLETELAEAREEIERLKGLLNANGKPRFNEAMRRLEKAERERDEAMAALREKEEAHLSGLASDIAREIEAHDLFDCPEGTTYVRAAQAIADRLVERFGRAISVPPVSGSREQRGNEEG</sequence>